<evidence type="ECO:0000313" key="2">
    <source>
        <dbReference type="Proteomes" id="UP001177021"/>
    </source>
</evidence>
<protein>
    <submittedName>
        <fullName evidence="1">Uncharacterized protein</fullName>
    </submittedName>
</protein>
<dbReference type="Proteomes" id="UP001177021">
    <property type="component" value="Unassembled WGS sequence"/>
</dbReference>
<accession>A0ACB0IMT2</accession>
<proteinExistence type="predicted"/>
<organism evidence="1 2">
    <name type="scientific">Trifolium pratense</name>
    <name type="common">Red clover</name>
    <dbReference type="NCBI Taxonomy" id="57577"/>
    <lineage>
        <taxon>Eukaryota</taxon>
        <taxon>Viridiplantae</taxon>
        <taxon>Streptophyta</taxon>
        <taxon>Embryophyta</taxon>
        <taxon>Tracheophyta</taxon>
        <taxon>Spermatophyta</taxon>
        <taxon>Magnoliopsida</taxon>
        <taxon>eudicotyledons</taxon>
        <taxon>Gunneridae</taxon>
        <taxon>Pentapetalae</taxon>
        <taxon>rosids</taxon>
        <taxon>fabids</taxon>
        <taxon>Fabales</taxon>
        <taxon>Fabaceae</taxon>
        <taxon>Papilionoideae</taxon>
        <taxon>50 kb inversion clade</taxon>
        <taxon>NPAAA clade</taxon>
        <taxon>Hologalegina</taxon>
        <taxon>IRL clade</taxon>
        <taxon>Trifolieae</taxon>
        <taxon>Trifolium</taxon>
    </lineage>
</organism>
<keyword evidence="2" id="KW-1185">Reference proteome</keyword>
<sequence length="759" mass="87241">MGLRPNGPSELEWGGHMAKSKREHFIMFLFLRLEREESSSGARAKEVRRIKIKSSSFLRIQHNPKLFTGGYAPEAAVKWIEEVEIVFEAMRCTEESKLTLGTYVLREEANKWWKNAKLRMGIGGVVITWEMFKGEFLRKYFPADIRNKKVVEFMELKQGNMSVAEYSVKFEELCAFSPHYNTVEAENDKCVKFEKVYALFASLKMEGEVKMEELPVVCEFPDVFPEDVSDVPPKREVEFTIDLVPGTSPISMAPYRMSASELNELKKQLEELLEKKFIRPSVSPWGAPVLLVKKKEGSMRLCIDYRQLNKVTIKNKYPLPRIDDLMDQLVGACVFSKIDLRSGYHQIRVKTEDIPKTAFRTRYGHYEYSVMPFGVTNAPGVFMEYMNRIFHSFLDKFVVVFIDDILVYSKSEEEHKEHLRIVLQVLKEKKLYAKLSKCEFWLKERGTLVPKLAEIYVEQIVKLHGIPSSIVSDRDPRFTSRFWESLQEALGTKLRLSSAYHPQTDGQSERTIQSLEDLLRACVLEQGVSWDSCLPLIEFTYNNSFHSSIGMAPFEALYGRRCRTPLCWFESGESVILGPEIVQETTEKIRMIREKMKAVTSTTGIGRALKSRKLTSKFIGPYQILKRVGKVAYRIALPPSLANLHDVFHVSQLRKYVRDPSHVIESDDVQVRDDLTVETVPLRIEGREVKRLRNKDIASVKVVWGGPAGENATWELESKMRSSYPELFSGSLRQAFAQRTSGEWFATSSLPVRHAPVIP</sequence>
<comment type="caution">
    <text evidence="1">The sequence shown here is derived from an EMBL/GenBank/DDBJ whole genome shotgun (WGS) entry which is preliminary data.</text>
</comment>
<name>A0ACB0IMT2_TRIPR</name>
<dbReference type="EMBL" id="CASHSV030000001">
    <property type="protein sequence ID" value="CAJ2633285.1"/>
    <property type="molecule type" value="Genomic_DNA"/>
</dbReference>
<reference evidence="1" key="1">
    <citation type="submission" date="2023-10" db="EMBL/GenBank/DDBJ databases">
        <authorList>
            <person name="Rodriguez Cubillos JULIANA M."/>
            <person name="De Vega J."/>
        </authorList>
    </citation>
    <scope>NUCLEOTIDE SEQUENCE</scope>
</reference>
<evidence type="ECO:0000313" key="1">
    <source>
        <dbReference type="EMBL" id="CAJ2633285.1"/>
    </source>
</evidence>
<gene>
    <name evidence="1" type="ORF">MILVUS5_LOCUS4420</name>
</gene>